<accession>A0A7J6UT38</accession>
<organism evidence="14 15">
    <name type="scientific">Thalictrum thalictroides</name>
    <name type="common">Rue-anemone</name>
    <name type="synonym">Anemone thalictroides</name>
    <dbReference type="NCBI Taxonomy" id="46969"/>
    <lineage>
        <taxon>Eukaryota</taxon>
        <taxon>Viridiplantae</taxon>
        <taxon>Streptophyta</taxon>
        <taxon>Embryophyta</taxon>
        <taxon>Tracheophyta</taxon>
        <taxon>Spermatophyta</taxon>
        <taxon>Magnoliopsida</taxon>
        <taxon>Ranunculales</taxon>
        <taxon>Ranunculaceae</taxon>
        <taxon>Thalictroideae</taxon>
        <taxon>Thalictrum</taxon>
    </lineage>
</organism>
<dbReference type="SUPFAM" id="SSF48264">
    <property type="entry name" value="Cytochrome P450"/>
    <property type="match status" value="1"/>
</dbReference>
<dbReference type="InterPro" id="IPR002403">
    <property type="entry name" value="Cyt_P450_E_grp-IV"/>
</dbReference>
<evidence type="ECO:0000256" key="2">
    <source>
        <dbReference type="ARBA" id="ARBA00004167"/>
    </source>
</evidence>
<dbReference type="GO" id="GO:0044550">
    <property type="term" value="P:secondary metabolite biosynthetic process"/>
    <property type="evidence" value="ECO:0007669"/>
    <property type="project" value="UniProtKB-ARBA"/>
</dbReference>
<evidence type="ECO:0000256" key="6">
    <source>
        <dbReference type="ARBA" id="ARBA00022723"/>
    </source>
</evidence>
<dbReference type="AlphaFoldDB" id="A0A7J6UT38"/>
<dbReference type="GO" id="GO:0020037">
    <property type="term" value="F:heme binding"/>
    <property type="evidence" value="ECO:0007669"/>
    <property type="project" value="InterPro"/>
</dbReference>
<evidence type="ECO:0000256" key="12">
    <source>
        <dbReference type="PIRSR" id="PIRSR602403-1"/>
    </source>
</evidence>
<dbReference type="GO" id="GO:0016705">
    <property type="term" value="F:oxidoreductase activity, acting on paired donors, with incorporation or reduction of molecular oxygen"/>
    <property type="evidence" value="ECO:0007669"/>
    <property type="project" value="InterPro"/>
</dbReference>
<dbReference type="InterPro" id="IPR052306">
    <property type="entry name" value="CYP450_71D"/>
</dbReference>
<keyword evidence="4 12" id="KW-0349">Heme</keyword>
<comment type="similarity">
    <text evidence="3 13">Belongs to the cytochrome P450 family.</text>
</comment>
<dbReference type="Pfam" id="PF00067">
    <property type="entry name" value="p450"/>
    <property type="match status" value="1"/>
</dbReference>
<evidence type="ECO:0000256" key="7">
    <source>
        <dbReference type="ARBA" id="ARBA00022989"/>
    </source>
</evidence>
<dbReference type="PRINTS" id="PR00465">
    <property type="entry name" value="EP450IV"/>
</dbReference>
<evidence type="ECO:0000256" key="8">
    <source>
        <dbReference type="ARBA" id="ARBA00023002"/>
    </source>
</evidence>
<keyword evidence="6 12" id="KW-0479">Metal-binding</keyword>
<comment type="cofactor">
    <cofactor evidence="1 12">
        <name>heme</name>
        <dbReference type="ChEBI" id="CHEBI:30413"/>
    </cofactor>
</comment>
<feature type="binding site" description="axial binding residue" evidence="12">
    <location>
        <position position="44"/>
    </location>
    <ligand>
        <name>heme</name>
        <dbReference type="ChEBI" id="CHEBI:30413"/>
    </ligand>
    <ligandPart>
        <name>Fe</name>
        <dbReference type="ChEBI" id="CHEBI:18248"/>
    </ligandPart>
</feature>
<gene>
    <name evidence="14" type="ORF">FRX31_034982</name>
</gene>
<keyword evidence="11" id="KW-0472">Membrane</keyword>
<evidence type="ECO:0000313" key="14">
    <source>
        <dbReference type="EMBL" id="KAF5175430.1"/>
    </source>
</evidence>
<dbReference type="OrthoDB" id="1055148at2759"/>
<evidence type="ECO:0000256" key="4">
    <source>
        <dbReference type="ARBA" id="ARBA00022617"/>
    </source>
</evidence>
<evidence type="ECO:0000256" key="1">
    <source>
        <dbReference type="ARBA" id="ARBA00001971"/>
    </source>
</evidence>
<dbReference type="InterPro" id="IPR036396">
    <property type="entry name" value="Cyt_P450_sf"/>
</dbReference>
<dbReference type="InterPro" id="IPR017972">
    <property type="entry name" value="Cyt_P450_CS"/>
</dbReference>
<protein>
    <submittedName>
        <fullName evidence="14">Cytochrome p450</fullName>
    </submittedName>
</protein>
<comment type="subcellular location">
    <subcellularLocation>
        <location evidence="2">Membrane</location>
        <topology evidence="2">Single-pass membrane protein</topology>
    </subcellularLocation>
</comment>
<dbReference type="InterPro" id="IPR001128">
    <property type="entry name" value="Cyt_P450"/>
</dbReference>
<evidence type="ECO:0000256" key="9">
    <source>
        <dbReference type="ARBA" id="ARBA00023004"/>
    </source>
</evidence>
<dbReference type="PROSITE" id="PS00086">
    <property type="entry name" value="CYTOCHROME_P450"/>
    <property type="match status" value="1"/>
</dbReference>
<keyword evidence="7" id="KW-1133">Transmembrane helix</keyword>
<dbReference type="EMBL" id="JABWDY010044040">
    <property type="protein sequence ID" value="KAF5175430.1"/>
    <property type="molecule type" value="Genomic_DNA"/>
</dbReference>
<dbReference type="PANTHER" id="PTHR47953">
    <property type="entry name" value="OS08G0105600 PROTEIN"/>
    <property type="match status" value="1"/>
</dbReference>
<sequence length="103" mass="11830">MGRDPESWKDPESFEPERFQDLLLIDYGGTNFKYIPFGAGRRMCPGILFGIANIELPLALLLHHFNWKLANGVKPEELDMTEDFGMVVRPKQKLYVIPMAYSP</sequence>
<keyword evidence="10 13" id="KW-0503">Monooxygenase</keyword>
<evidence type="ECO:0000313" key="15">
    <source>
        <dbReference type="Proteomes" id="UP000554482"/>
    </source>
</evidence>
<comment type="caution">
    <text evidence="14">The sequence shown here is derived from an EMBL/GenBank/DDBJ whole genome shotgun (WGS) entry which is preliminary data.</text>
</comment>
<evidence type="ECO:0000256" key="3">
    <source>
        <dbReference type="ARBA" id="ARBA00010617"/>
    </source>
</evidence>
<dbReference type="GO" id="GO:0016020">
    <property type="term" value="C:membrane"/>
    <property type="evidence" value="ECO:0007669"/>
    <property type="project" value="UniProtKB-SubCell"/>
</dbReference>
<evidence type="ECO:0000256" key="5">
    <source>
        <dbReference type="ARBA" id="ARBA00022692"/>
    </source>
</evidence>
<evidence type="ECO:0000256" key="11">
    <source>
        <dbReference type="ARBA" id="ARBA00023136"/>
    </source>
</evidence>
<dbReference type="Proteomes" id="UP000554482">
    <property type="component" value="Unassembled WGS sequence"/>
</dbReference>
<keyword evidence="8 13" id="KW-0560">Oxidoreductase</keyword>
<keyword evidence="15" id="KW-1185">Reference proteome</keyword>
<evidence type="ECO:0000256" key="10">
    <source>
        <dbReference type="ARBA" id="ARBA00023033"/>
    </source>
</evidence>
<proteinExistence type="inferred from homology"/>
<dbReference type="GO" id="GO:0004497">
    <property type="term" value="F:monooxygenase activity"/>
    <property type="evidence" value="ECO:0007669"/>
    <property type="project" value="UniProtKB-KW"/>
</dbReference>
<keyword evidence="5" id="KW-0812">Transmembrane</keyword>
<evidence type="ECO:0000256" key="13">
    <source>
        <dbReference type="RuleBase" id="RU000461"/>
    </source>
</evidence>
<dbReference type="Gene3D" id="1.10.630.10">
    <property type="entry name" value="Cytochrome P450"/>
    <property type="match status" value="1"/>
</dbReference>
<dbReference type="PANTHER" id="PTHR47953:SF19">
    <property type="entry name" value="OS06G0641600 PROTEIN"/>
    <property type="match status" value="1"/>
</dbReference>
<dbReference type="GO" id="GO:0005506">
    <property type="term" value="F:iron ion binding"/>
    <property type="evidence" value="ECO:0007669"/>
    <property type="project" value="InterPro"/>
</dbReference>
<reference evidence="14 15" key="1">
    <citation type="submission" date="2020-06" db="EMBL/GenBank/DDBJ databases">
        <title>Transcriptomic and genomic resources for Thalictrum thalictroides and T. hernandezii: Facilitating candidate gene discovery in an emerging model plant lineage.</title>
        <authorList>
            <person name="Arias T."/>
            <person name="Riano-Pachon D.M."/>
            <person name="Di Stilio V.S."/>
        </authorList>
    </citation>
    <scope>NUCLEOTIDE SEQUENCE [LARGE SCALE GENOMIC DNA]</scope>
    <source>
        <strain evidence="15">cv. WT478/WT964</strain>
        <tissue evidence="14">Leaves</tissue>
    </source>
</reference>
<name>A0A7J6UT38_THATH</name>
<keyword evidence="9 12" id="KW-0408">Iron</keyword>